<dbReference type="AlphaFoldDB" id="A0A2T4GC39"/>
<comment type="caution">
    <text evidence="2">The sequence shown here is derived from an EMBL/GenBank/DDBJ whole genome shotgun (WGS) entry which is preliminary data.</text>
</comment>
<evidence type="ECO:0000256" key="1">
    <source>
        <dbReference type="SAM" id="MobiDB-lite"/>
    </source>
</evidence>
<dbReference type="Proteomes" id="UP000240571">
    <property type="component" value="Unassembled WGS sequence"/>
</dbReference>
<organism evidence="2 3">
    <name type="scientific">Pseudomonas aylmerensis</name>
    <dbReference type="NCBI Taxonomy" id="1869229"/>
    <lineage>
        <taxon>Bacteria</taxon>
        <taxon>Pseudomonadati</taxon>
        <taxon>Pseudomonadota</taxon>
        <taxon>Gammaproteobacteria</taxon>
        <taxon>Pseudomonadales</taxon>
        <taxon>Pseudomonadaceae</taxon>
        <taxon>Pseudomonas</taxon>
    </lineage>
</organism>
<reference evidence="2 3" key="1">
    <citation type="submission" date="2018-03" db="EMBL/GenBank/DDBJ databases">
        <title>Diversity of bacteria associated with corn roots inoculated with woodland soils in Canada, and Description of Pseudomonas aylmerense sp. nov.</title>
        <authorList>
            <person name="Tambong J.T."/>
            <person name="Xu R."/>
            <person name="Tchagang C."/>
        </authorList>
    </citation>
    <scope>NUCLEOTIDE SEQUENCE [LARGE SCALE GENOMIC DNA]</scope>
    <source>
        <strain evidence="2 3">S1E44</strain>
    </source>
</reference>
<sequence length="72" mass="7934">MKTATIQCGSGLAREGGVSVDTFIADRPYSRASPLPHFDLRRYRRPFTGRRSPANAVRARHRTSHPSPSPTG</sequence>
<protein>
    <submittedName>
        <fullName evidence="2">Uncharacterized protein</fullName>
    </submittedName>
</protein>
<evidence type="ECO:0000313" key="2">
    <source>
        <dbReference type="EMBL" id="PTC33271.1"/>
    </source>
</evidence>
<name>A0A2T4GC39_9PSED</name>
<accession>A0A2T4GC39</accession>
<dbReference type="EMBL" id="PYWW01000001">
    <property type="protein sequence ID" value="PTC33271.1"/>
    <property type="molecule type" value="Genomic_DNA"/>
</dbReference>
<dbReference type="OrthoDB" id="7032824at2"/>
<feature type="region of interest" description="Disordered" evidence="1">
    <location>
        <begin position="43"/>
        <end position="72"/>
    </location>
</feature>
<gene>
    <name evidence="2" type="ORF">C9382_00465</name>
</gene>
<evidence type="ECO:0000313" key="3">
    <source>
        <dbReference type="Proteomes" id="UP000240571"/>
    </source>
</evidence>
<proteinExistence type="predicted"/>